<dbReference type="Gene3D" id="3.90.70.10">
    <property type="entry name" value="Cysteine proteinases"/>
    <property type="match status" value="1"/>
</dbReference>
<evidence type="ECO:0000259" key="5">
    <source>
        <dbReference type="SMART" id="SM00848"/>
    </source>
</evidence>
<feature type="signal peptide" evidence="3">
    <location>
        <begin position="1"/>
        <end position="21"/>
    </location>
</feature>
<feature type="domain" description="Cathepsin propeptide inhibitor" evidence="5">
    <location>
        <begin position="493"/>
        <end position="549"/>
    </location>
</feature>
<dbReference type="InterPro" id="IPR013128">
    <property type="entry name" value="Peptidase_C1A"/>
</dbReference>
<gene>
    <name evidence="6" type="ORF">PIBRA_LOCUS4285</name>
</gene>
<dbReference type="InterPro" id="IPR013201">
    <property type="entry name" value="Prot_inhib_I29"/>
</dbReference>
<name>A0A9P0X7E6_PIEBR</name>
<dbReference type="Proteomes" id="UP001152562">
    <property type="component" value="Unassembled WGS sequence"/>
</dbReference>
<keyword evidence="3" id="KW-0732">Signal</keyword>
<comment type="similarity">
    <text evidence="1">Belongs to the peptidase C1 family.</text>
</comment>
<comment type="caution">
    <text evidence="6">The sequence shown here is derived from an EMBL/GenBank/DDBJ whole genome shotgun (WGS) entry which is preliminary data.</text>
</comment>
<feature type="compositionally biased region" description="Polar residues" evidence="2">
    <location>
        <begin position="159"/>
        <end position="173"/>
    </location>
</feature>
<evidence type="ECO:0000313" key="7">
    <source>
        <dbReference type="Proteomes" id="UP001152562"/>
    </source>
</evidence>
<feature type="region of interest" description="Disordered" evidence="2">
    <location>
        <begin position="234"/>
        <end position="264"/>
    </location>
</feature>
<reference evidence="6" key="1">
    <citation type="submission" date="2022-05" db="EMBL/GenBank/DDBJ databases">
        <authorList>
            <person name="Okamura Y."/>
        </authorList>
    </citation>
    <scope>NUCLEOTIDE SEQUENCE</scope>
</reference>
<organism evidence="6 7">
    <name type="scientific">Pieris brassicae</name>
    <name type="common">White butterfly</name>
    <name type="synonym">Large white butterfly</name>
    <dbReference type="NCBI Taxonomy" id="7116"/>
    <lineage>
        <taxon>Eukaryota</taxon>
        <taxon>Metazoa</taxon>
        <taxon>Ecdysozoa</taxon>
        <taxon>Arthropoda</taxon>
        <taxon>Hexapoda</taxon>
        <taxon>Insecta</taxon>
        <taxon>Pterygota</taxon>
        <taxon>Neoptera</taxon>
        <taxon>Endopterygota</taxon>
        <taxon>Lepidoptera</taxon>
        <taxon>Glossata</taxon>
        <taxon>Ditrysia</taxon>
        <taxon>Papilionoidea</taxon>
        <taxon>Pieridae</taxon>
        <taxon>Pierinae</taxon>
        <taxon>Pieris</taxon>
    </lineage>
</organism>
<evidence type="ECO:0000313" key="6">
    <source>
        <dbReference type="EMBL" id="CAH4023671.1"/>
    </source>
</evidence>
<proteinExistence type="inferred from homology"/>
<evidence type="ECO:0000256" key="1">
    <source>
        <dbReference type="ARBA" id="ARBA00008455"/>
    </source>
</evidence>
<dbReference type="InterPro" id="IPR038765">
    <property type="entry name" value="Papain-like_cys_pep_sf"/>
</dbReference>
<dbReference type="GO" id="GO:0008234">
    <property type="term" value="F:cysteine-type peptidase activity"/>
    <property type="evidence" value="ECO:0007669"/>
    <property type="project" value="InterPro"/>
</dbReference>
<feature type="region of interest" description="Disordered" evidence="2">
    <location>
        <begin position="130"/>
        <end position="174"/>
    </location>
</feature>
<dbReference type="SUPFAM" id="SSF54001">
    <property type="entry name" value="Cysteine proteinases"/>
    <property type="match status" value="1"/>
</dbReference>
<dbReference type="Pfam" id="PF00112">
    <property type="entry name" value="Peptidase_C1"/>
    <property type="match status" value="1"/>
</dbReference>
<evidence type="ECO:0008006" key="8">
    <source>
        <dbReference type="Google" id="ProtNLM"/>
    </source>
</evidence>
<feature type="domain" description="Peptidase C1A papain C-terminal" evidence="4">
    <location>
        <begin position="582"/>
        <end position="797"/>
    </location>
</feature>
<dbReference type="InterPro" id="IPR039417">
    <property type="entry name" value="Peptidase_C1A_papain-like"/>
</dbReference>
<dbReference type="Pfam" id="PF08246">
    <property type="entry name" value="Inhibitor_I29"/>
    <property type="match status" value="1"/>
</dbReference>
<dbReference type="EMBL" id="CALOZG010000004">
    <property type="protein sequence ID" value="CAH4023671.1"/>
    <property type="molecule type" value="Genomic_DNA"/>
</dbReference>
<evidence type="ECO:0000256" key="3">
    <source>
        <dbReference type="SAM" id="SignalP"/>
    </source>
</evidence>
<keyword evidence="7" id="KW-1185">Reference proteome</keyword>
<dbReference type="PANTHER" id="PTHR12411">
    <property type="entry name" value="CYSTEINE PROTEASE FAMILY C1-RELATED"/>
    <property type="match status" value="1"/>
</dbReference>
<dbReference type="InterPro" id="IPR000668">
    <property type="entry name" value="Peptidase_C1A_C"/>
</dbReference>
<evidence type="ECO:0000256" key="2">
    <source>
        <dbReference type="SAM" id="MobiDB-lite"/>
    </source>
</evidence>
<dbReference type="CDD" id="cd02248">
    <property type="entry name" value="Peptidase_C1A"/>
    <property type="match status" value="1"/>
</dbReference>
<feature type="compositionally biased region" description="Polar residues" evidence="2">
    <location>
        <begin position="247"/>
        <end position="264"/>
    </location>
</feature>
<dbReference type="SMART" id="SM00645">
    <property type="entry name" value="Pept_C1"/>
    <property type="match status" value="1"/>
</dbReference>
<dbReference type="AlphaFoldDB" id="A0A9P0X7E6"/>
<dbReference type="SMART" id="SM00848">
    <property type="entry name" value="Inhibitor_I29"/>
    <property type="match status" value="1"/>
</dbReference>
<sequence length="818" mass="91148">MASSTQLLFFLCVYACVFVEGVRLRPTTKSPASGLRISAEQRSATESPLAARTGTLHNHIAVSAPVQSTGFPADATTSPAVSPWFLNPISINIPIPNPSAGSIPVVLLPVPVPMQSECRAPALQMPIHRQTSEKAAPVDHTPQLDPGYEEPEEIDRTNLPLTTSSPTHGTSKSVPLEFPGYVVAKEIDQGFNIPPLTTNFTSEELVQLFLSQTPRAPYLPPLLLSAHDQTVRQVDAGPSPQAPEAHQPSQAAPVSHPQKPSFSSSLQIEAELRVPSSDYTERYKLWFDGGSKAARVEFHDGSSATYRTFSTEGKVKRFEVLVDRSSEANVRRCARAEPSPATPTDRIPPGLPDIRQFEFEGYVETENNAVPVERWGRIVAGAEGELGAAKKERLTARHELLLTRTTTGNTVPIQYTVTMNSSLLGENVDFYQHRYMVVNHVEIEQDFFKPNIEELCDRVERLDNVKPEQLARLEPLREFTQMPARDTRYDQIFDKFKAKYGRVYKDAREEAVRKSAMVTFVRFINSANRQGSTARYGINNFCDRVDAELQQMLGVEIHPGDIDNAEPFPYSRREVSRREPRLPDRFDWRPRGVVSPVKRQVHCESCWAFAVSGAVEGSLALRTGQLVPLSPQNLVDCAHPFGGRGCKGTWPSHAYDYTRERGLRADEEYTYTDSVNKCLEESVQPVTRISGHVNVTRRSVPALKVAIKQHGPTVVIIDGLNKAFITYSSGVHYDERCGNVPRPLNHAVLAVGWGKREGEEFLTIKNSWGADWGEHGFARLQSRSNTCGVLNMPSYPLLHRQDVLRKDLKSTRVVRAEE</sequence>
<feature type="chain" id="PRO_5040468694" description="Peptidase C1A papain C-terminal domain-containing protein" evidence="3">
    <location>
        <begin position="22"/>
        <end position="818"/>
    </location>
</feature>
<protein>
    <recommendedName>
        <fullName evidence="8">Peptidase C1A papain C-terminal domain-containing protein</fullName>
    </recommendedName>
</protein>
<accession>A0A9P0X7E6</accession>
<dbReference type="GO" id="GO:0006508">
    <property type="term" value="P:proteolysis"/>
    <property type="evidence" value="ECO:0007669"/>
    <property type="project" value="InterPro"/>
</dbReference>
<dbReference type="PROSITE" id="PS00639">
    <property type="entry name" value="THIOL_PROTEASE_HIS"/>
    <property type="match status" value="1"/>
</dbReference>
<evidence type="ECO:0000259" key="4">
    <source>
        <dbReference type="SMART" id="SM00645"/>
    </source>
</evidence>
<dbReference type="InterPro" id="IPR025660">
    <property type="entry name" value="Pept_his_AS"/>
</dbReference>